<dbReference type="InterPro" id="IPR013783">
    <property type="entry name" value="Ig-like_fold"/>
</dbReference>
<dbReference type="RefSeq" id="WP_226539156.1">
    <property type="nucleotide sequence ID" value="NZ_CP129013.1"/>
</dbReference>
<dbReference type="PANTHER" id="PTHR32282">
    <property type="entry name" value="BINDING PROTEIN TRANSPEPTIDASE, PUTATIVE-RELATED"/>
    <property type="match status" value="1"/>
</dbReference>
<evidence type="ECO:0000259" key="17">
    <source>
        <dbReference type="Pfam" id="PF00912"/>
    </source>
</evidence>
<dbReference type="SUPFAM" id="SSF56601">
    <property type="entry name" value="beta-lactamase/transpeptidase-like"/>
    <property type="match status" value="1"/>
</dbReference>
<dbReference type="Gene3D" id="1.10.3810.10">
    <property type="entry name" value="Biosynthetic peptidoglycan transglycosylase-like"/>
    <property type="match status" value="1"/>
</dbReference>
<dbReference type="InterPro" id="IPR012338">
    <property type="entry name" value="Beta-lactam/transpept-like"/>
</dbReference>
<evidence type="ECO:0000256" key="11">
    <source>
        <dbReference type="ARBA" id="ARBA00023268"/>
    </source>
</evidence>
<evidence type="ECO:0000256" key="14">
    <source>
        <dbReference type="ARBA" id="ARBA00049902"/>
    </source>
</evidence>
<evidence type="ECO:0000256" key="6">
    <source>
        <dbReference type="ARBA" id="ARBA00022692"/>
    </source>
</evidence>
<keyword evidence="8" id="KW-0573">Peptidoglycan synthesis</keyword>
<keyword evidence="10 16" id="KW-0472">Membrane</keyword>
<keyword evidence="3" id="KW-0645">Protease</keyword>
<evidence type="ECO:0000256" key="7">
    <source>
        <dbReference type="ARBA" id="ARBA00022960"/>
    </source>
</evidence>
<evidence type="ECO:0000256" key="1">
    <source>
        <dbReference type="ARBA" id="ARBA00022475"/>
    </source>
</evidence>
<keyword evidence="1" id="KW-1003">Cell membrane</keyword>
<dbReference type="Proteomes" id="UP001197974">
    <property type="component" value="Chromosome"/>
</dbReference>
<evidence type="ECO:0000256" key="16">
    <source>
        <dbReference type="SAM" id="Phobius"/>
    </source>
</evidence>
<evidence type="ECO:0000256" key="10">
    <source>
        <dbReference type="ARBA" id="ARBA00023136"/>
    </source>
</evidence>
<dbReference type="InterPro" id="IPR001264">
    <property type="entry name" value="Glyco_trans_51"/>
</dbReference>
<evidence type="ECO:0000256" key="5">
    <source>
        <dbReference type="ARBA" id="ARBA00022679"/>
    </source>
</evidence>
<dbReference type="EC" id="2.4.-.-" evidence="18"/>
<keyword evidence="2" id="KW-0121">Carboxypeptidase</keyword>
<sequence>MKNRFQWFTKISPLLKENSSKLRISYYVIWNLMLLTFIIGLIGFSFVSGVGAGYFASLVDEEPIRSKDELNRKINDIEETSEVYFGSGESLGKLKTDLVRERVTLDQISPHLVDALIATEDEYFNEHEGVVPKAILRALFQEVTNASTRSGGSTLTQQLIKNQVLTNEVSFDRKAKEILLSLRVENFFEKEEILEAYLNVATFGRNSAGQNIAGVQATAKGLFGVEAKDLTLPQAAYIAGLPQSPFAYTPFWKNEEGKVVIKDDLNPGLNRMKTVLSRMYKEEYLTEEEYDQALTFDDQQLRLELEETLKKNDSTPYEKYPRLTYEIETRAKEQLAYVLAKEYGYKEEELKENSKLFSFYKSEADEKLRQEGYKITTTIDKAIYDAQQAAAENYQYYGKEIAGEPVEAGAVLIENKTGKIISFFGGRDFERSQVNYATAAPRPNGSTMKPLLVYAPAFENGFAQPGSVILDAPYNYSGTSHGVHNYTSRYSGFVSARKALTQSYNVPAVKIYTEMLQKSNPMTYLEKMGFSTLNKKRDYNAPAVALGALTDGVSVEENVNAYATFPNYGEFIDAYMIEKIETKEGEVIYQHESQPTRVFSPQTAYLTLNVMRDVVTSGTAGRLNGMLSFSSNWSGKTGTGQDYKDAWFVASNPSVSFGTWMGYEHPETENKAIRGLNYTYKGKKYSERNLGLWAELINAAYKVNPDLIDPNTSFKSPGGIVTRSYCKLTGDLASKGCSEAGLVDSDIYNAKFVPTKKDNSLTDGKFVYVKDKAYQVPSSAPSEFVQTGYTISKDFLKKHNLSSIQQLMQWLPDGIKGKQAIATEADQITDNGTIPSAVTGVRLSGNSLSWNTSGDSDVIGYRVYQAAFNSNSFRKVASVPANQTLSVNISDQTAEYYVVAVDVAGKQSTSYTVVQGSQYAKKGKEQEEKEKQKQEEEEQKAKEEEEAISTEE</sequence>
<evidence type="ECO:0000256" key="2">
    <source>
        <dbReference type="ARBA" id="ARBA00022645"/>
    </source>
</evidence>
<feature type="compositionally biased region" description="Basic and acidic residues" evidence="15">
    <location>
        <begin position="922"/>
        <end position="943"/>
    </location>
</feature>
<keyword evidence="19" id="KW-1185">Reference proteome</keyword>
<evidence type="ECO:0000313" key="18">
    <source>
        <dbReference type="EMBL" id="WLR44199.1"/>
    </source>
</evidence>
<feature type="region of interest" description="Disordered" evidence="15">
    <location>
        <begin position="915"/>
        <end position="952"/>
    </location>
</feature>
<dbReference type="Gene3D" id="2.60.40.10">
    <property type="entry name" value="Immunoglobulins"/>
    <property type="match status" value="1"/>
</dbReference>
<dbReference type="SUPFAM" id="SSF53955">
    <property type="entry name" value="Lysozyme-like"/>
    <property type="match status" value="1"/>
</dbReference>
<dbReference type="PANTHER" id="PTHR32282:SF32">
    <property type="entry name" value="PENICILLIN-BINDING PROTEIN 2A"/>
    <property type="match status" value="1"/>
</dbReference>
<dbReference type="EMBL" id="CP129013">
    <property type="protein sequence ID" value="WLR44199.1"/>
    <property type="molecule type" value="Genomic_DNA"/>
</dbReference>
<evidence type="ECO:0000256" key="13">
    <source>
        <dbReference type="ARBA" id="ARBA00034000"/>
    </source>
</evidence>
<feature type="transmembrane region" description="Helical" evidence="16">
    <location>
        <begin position="28"/>
        <end position="56"/>
    </location>
</feature>
<keyword evidence="12" id="KW-0961">Cell wall biogenesis/degradation</keyword>
<dbReference type="Pfam" id="PF00912">
    <property type="entry name" value="Transgly"/>
    <property type="match status" value="1"/>
</dbReference>
<keyword evidence="5 18" id="KW-0808">Transferase</keyword>
<dbReference type="InterPro" id="IPR036950">
    <property type="entry name" value="PBP_transglycosylase"/>
</dbReference>
<reference evidence="18 19" key="1">
    <citation type="submission" date="2023-06" db="EMBL/GenBank/DDBJ databases">
        <title>Five Gram-positive bacteria isolated from mangrove sediments in Shenzhen, Guangdong, China.</title>
        <authorList>
            <person name="Yu S."/>
            <person name="Zheng W."/>
            <person name="Huang Y."/>
        </authorList>
    </citation>
    <scope>NUCLEOTIDE SEQUENCE [LARGE SCALE GENOMIC DNA]</scope>
    <source>
        <strain evidence="18 19">SaN35-3</strain>
    </source>
</reference>
<evidence type="ECO:0000256" key="8">
    <source>
        <dbReference type="ARBA" id="ARBA00022984"/>
    </source>
</evidence>
<evidence type="ECO:0000256" key="4">
    <source>
        <dbReference type="ARBA" id="ARBA00022676"/>
    </source>
</evidence>
<dbReference type="InterPro" id="IPR023346">
    <property type="entry name" value="Lysozyme-like_dom_sf"/>
</dbReference>
<gene>
    <name evidence="18" type="ORF">LC087_09060</name>
</gene>
<dbReference type="Gene3D" id="3.40.710.10">
    <property type="entry name" value="DD-peptidase/beta-lactamase superfamily"/>
    <property type="match status" value="1"/>
</dbReference>
<evidence type="ECO:0000256" key="9">
    <source>
        <dbReference type="ARBA" id="ARBA00022989"/>
    </source>
</evidence>
<accession>A0ABY9JXS9</accession>
<evidence type="ECO:0000256" key="3">
    <source>
        <dbReference type="ARBA" id="ARBA00022670"/>
    </source>
</evidence>
<name>A0ABY9JXS9_9BACI</name>
<evidence type="ECO:0000313" key="19">
    <source>
        <dbReference type="Proteomes" id="UP001197974"/>
    </source>
</evidence>
<organism evidence="18 19">
    <name type="scientific">Bacillus carboniphilus</name>
    <dbReference type="NCBI Taxonomy" id="86663"/>
    <lineage>
        <taxon>Bacteria</taxon>
        <taxon>Bacillati</taxon>
        <taxon>Bacillota</taxon>
        <taxon>Bacilli</taxon>
        <taxon>Bacillales</taxon>
        <taxon>Bacillaceae</taxon>
        <taxon>Bacillus</taxon>
    </lineage>
</organism>
<proteinExistence type="predicted"/>
<evidence type="ECO:0000256" key="15">
    <source>
        <dbReference type="SAM" id="MobiDB-lite"/>
    </source>
</evidence>
<feature type="domain" description="Glycosyl transferase family 51" evidence="17">
    <location>
        <begin position="89"/>
        <end position="279"/>
    </location>
</feature>
<keyword evidence="6 16" id="KW-0812">Transmembrane</keyword>
<keyword evidence="9 16" id="KW-1133">Transmembrane helix</keyword>
<comment type="catalytic activity">
    <reaction evidence="14">
        <text>[GlcNAc-(1-&gt;4)-Mur2Ac(oyl-L-Ala-gamma-D-Glu-L-Lys-D-Ala-D-Ala)](n)-di-trans,octa-cis-undecaprenyl diphosphate + beta-D-GlcNAc-(1-&gt;4)-Mur2Ac(oyl-L-Ala-gamma-D-Glu-L-Lys-D-Ala-D-Ala)-di-trans,octa-cis-undecaprenyl diphosphate = [GlcNAc-(1-&gt;4)-Mur2Ac(oyl-L-Ala-gamma-D-Glu-L-Lys-D-Ala-D-Ala)](n+1)-di-trans,octa-cis-undecaprenyl diphosphate + di-trans,octa-cis-undecaprenyl diphosphate + H(+)</text>
        <dbReference type="Rhea" id="RHEA:23708"/>
        <dbReference type="Rhea" id="RHEA-COMP:9602"/>
        <dbReference type="Rhea" id="RHEA-COMP:9603"/>
        <dbReference type="ChEBI" id="CHEBI:15378"/>
        <dbReference type="ChEBI" id="CHEBI:58405"/>
        <dbReference type="ChEBI" id="CHEBI:60033"/>
        <dbReference type="ChEBI" id="CHEBI:78435"/>
        <dbReference type="EC" id="2.4.99.28"/>
    </reaction>
</comment>
<keyword evidence="7" id="KW-0133">Cell shape</keyword>
<keyword evidence="2" id="KW-0378">Hydrolase</keyword>
<evidence type="ECO:0000256" key="12">
    <source>
        <dbReference type="ARBA" id="ARBA00023316"/>
    </source>
</evidence>
<dbReference type="GO" id="GO:0016757">
    <property type="term" value="F:glycosyltransferase activity"/>
    <property type="evidence" value="ECO:0007669"/>
    <property type="project" value="UniProtKB-KW"/>
</dbReference>
<dbReference type="InterPro" id="IPR050396">
    <property type="entry name" value="Glycosyltr_51/Transpeptidase"/>
</dbReference>
<keyword evidence="11" id="KW-0511">Multifunctional enzyme</keyword>
<keyword evidence="4 18" id="KW-0328">Glycosyltransferase</keyword>
<comment type="catalytic activity">
    <reaction evidence="13">
        <text>Preferential cleavage: (Ac)2-L-Lys-D-Ala-|-D-Ala. Also transpeptidation of peptidyl-alanyl moieties that are N-acyl substituents of D-alanine.</text>
        <dbReference type="EC" id="3.4.16.4"/>
    </reaction>
</comment>
<protein>
    <submittedName>
        <fullName evidence="18">Transglycosylase domain-containing protein</fullName>
        <ecNumber evidence="18">2.4.-.-</ecNumber>
    </submittedName>
</protein>